<keyword evidence="1" id="KW-0472">Membrane</keyword>
<feature type="transmembrane region" description="Helical" evidence="1">
    <location>
        <begin position="6"/>
        <end position="39"/>
    </location>
</feature>
<organism evidence="2 3">
    <name type="scientific">Cellulomonas chengniuliangii</name>
    <dbReference type="NCBI Taxonomy" id="2968084"/>
    <lineage>
        <taxon>Bacteria</taxon>
        <taxon>Bacillati</taxon>
        <taxon>Actinomycetota</taxon>
        <taxon>Actinomycetes</taxon>
        <taxon>Micrococcales</taxon>
        <taxon>Cellulomonadaceae</taxon>
        <taxon>Cellulomonas</taxon>
    </lineage>
</organism>
<evidence type="ECO:0000256" key="1">
    <source>
        <dbReference type="SAM" id="Phobius"/>
    </source>
</evidence>
<evidence type="ECO:0000313" key="3">
    <source>
        <dbReference type="Proteomes" id="UP001316189"/>
    </source>
</evidence>
<name>A0ABY5KZA3_9CELL</name>
<accession>A0ABY5KZA3</accession>
<evidence type="ECO:0000313" key="2">
    <source>
        <dbReference type="EMBL" id="UUI74602.1"/>
    </source>
</evidence>
<dbReference type="RefSeq" id="WP_227570683.1">
    <property type="nucleotide sequence ID" value="NZ_CP101988.1"/>
</dbReference>
<proteinExistence type="predicted"/>
<protein>
    <submittedName>
        <fullName evidence="2">DUF2273 domain-containing protein</fullName>
    </submittedName>
</protein>
<keyword evidence="1" id="KW-1133">Transmembrane helix</keyword>
<gene>
    <name evidence="2" type="ORF">NP064_12465</name>
</gene>
<keyword evidence="3" id="KW-1185">Reference proteome</keyword>
<sequence>MSTSVIGIFIGIFLAIAAILGGFGGFLLALGFAVIGLVVGAQIEGRVDLGSMVQAGRRRG</sequence>
<keyword evidence="1" id="KW-0812">Transmembrane</keyword>
<dbReference type="Proteomes" id="UP001316189">
    <property type="component" value="Chromosome"/>
</dbReference>
<dbReference type="EMBL" id="CP101988">
    <property type="protein sequence ID" value="UUI74602.1"/>
    <property type="molecule type" value="Genomic_DNA"/>
</dbReference>
<reference evidence="2 3" key="1">
    <citation type="submission" date="2022-07" db="EMBL/GenBank/DDBJ databases">
        <title>Novel species in genus cellulomonas.</title>
        <authorList>
            <person name="Ye L."/>
        </authorList>
    </citation>
    <scope>NUCLEOTIDE SEQUENCE [LARGE SCALE GENOMIC DNA]</scope>
    <source>
        <strain evidence="3">zg-Y338</strain>
    </source>
</reference>